<sequence>MTAAYGVNGVTPDHWQAFEQYGIKQILIAFDNDSAGNDVAVKLATALVAKGITPLRVVFPSGKDANGYLCQMAEPETAFSLLIEGALLMQDAADMVAVEHQKVEPATAPEPAASLAAEPAYSVAPCGRLTRPHTASVRGRALASAP</sequence>
<keyword evidence="3" id="KW-1185">Reference proteome</keyword>
<name>A0ABS0U8J9_9GAMM</name>
<reference evidence="2 3" key="1">
    <citation type="submission" date="2020-08" db="EMBL/GenBank/DDBJ databases">
        <title>Description of Xenorhabdus lircayensis sp. nov., the symbiotic bacterium associated with the entomopathogenic nematode Steirnernema unicornum.</title>
        <authorList>
            <person name="Castaneda-Alvarez C."/>
            <person name="Prodan S."/>
            <person name="Zamorano A."/>
            <person name="San-Blas E."/>
            <person name="Aballay E."/>
        </authorList>
    </citation>
    <scope>NUCLEOTIDE SEQUENCE [LARGE SCALE GENOMIC DNA]</scope>
    <source>
        <strain evidence="2 3">VLS</strain>
    </source>
</reference>
<dbReference type="Pfam" id="PF13155">
    <property type="entry name" value="Toprim_2"/>
    <property type="match status" value="1"/>
</dbReference>
<dbReference type="SUPFAM" id="SSF56731">
    <property type="entry name" value="DNA primase core"/>
    <property type="match status" value="1"/>
</dbReference>
<comment type="caution">
    <text evidence="2">The sequence shown here is derived from an EMBL/GenBank/DDBJ whole genome shotgun (WGS) entry which is preliminary data.</text>
</comment>
<organism evidence="2 3">
    <name type="scientific">Xenorhabdus lircayensis</name>
    <dbReference type="NCBI Taxonomy" id="2763499"/>
    <lineage>
        <taxon>Bacteria</taxon>
        <taxon>Pseudomonadati</taxon>
        <taxon>Pseudomonadota</taxon>
        <taxon>Gammaproteobacteria</taxon>
        <taxon>Enterobacterales</taxon>
        <taxon>Morganellaceae</taxon>
        <taxon>Xenorhabdus</taxon>
    </lineage>
</organism>
<evidence type="ECO:0000313" key="3">
    <source>
        <dbReference type="Proteomes" id="UP000696184"/>
    </source>
</evidence>
<evidence type="ECO:0000313" key="2">
    <source>
        <dbReference type="EMBL" id="MBI6550204.1"/>
    </source>
</evidence>
<gene>
    <name evidence="2" type="ORF">H8A87_16225</name>
</gene>
<dbReference type="PROSITE" id="PS50880">
    <property type="entry name" value="TOPRIM"/>
    <property type="match status" value="1"/>
</dbReference>
<dbReference type="Proteomes" id="UP000696184">
    <property type="component" value="Unassembled WGS sequence"/>
</dbReference>
<protein>
    <submittedName>
        <fullName evidence="2">Toprim domain-containing protein</fullName>
    </submittedName>
</protein>
<feature type="domain" description="Toprim" evidence="1">
    <location>
        <begin position="1"/>
        <end position="62"/>
    </location>
</feature>
<evidence type="ECO:0000259" key="1">
    <source>
        <dbReference type="PROSITE" id="PS50880"/>
    </source>
</evidence>
<proteinExistence type="predicted"/>
<dbReference type="InterPro" id="IPR006171">
    <property type="entry name" value="TOPRIM_dom"/>
</dbReference>
<dbReference type="Gene3D" id="3.40.1360.10">
    <property type="match status" value="1"/>
</dbReference>
<dbReference type="EMBL" id="JACOII010000057">
    <property type="protein sequence ID" value="MBI6550204.1"/>
    <property type="molecule type" value="Genomic_DNA"/>
</dbReference>
<accession>A0ABS0U8J9</accession>